<dbReference type="InterPro" id="IPR022099">
    <property type="entry name" value="DUF3638"/>
</dbReference>
<dbReference type="PANTHER" id="PTHR13367">
    <property type="entry name" value="UBIQUITIN THIOESTERASE"/>
    <property type="match status" value="1"/>
</dbReference>
<reference evidence="11 12" key="1">
    <citation type="journal article" date="2021" name="Nat. Commun.">
        <title>Genetic determinants of endophytism in the Arabidopsis root mycobiome.</title>
        <authorList>
            <person name="Mesny F."/>
            <person name="Miyauchi S."/>
            <person name="Thiergart T."/>
            <person name="Pickel B."/>
            <person name="Atanasova L."/>
            <person name="Karlsson M."/>
            <person name="Huettel B."/>
            <person name="Barry K.W."/>
            <person name="Haridas S."/>
            <person name="Chen C."/>
            <person name="Bauer D."/>
            <person name="Andreopoulos W."/>
            <person name="Pangilinan J."/>
            <person name="LaButti K."/>
            <person name="Riley R."/>
            <person name="Lipzen A."/>
            <person name="Clum A."/>
            <person name="Drula E."/>
            <person name="Henrissat B."/>
            <person name="Kohler A."/>
            <person name="Grigoriev I.V."/>
            <person name="Martin F.M."/>
            <person name="Hacquard S."/>
        </authorList>
    </citation>
    <scope>NUCLEOTIDE SEQUENCE [LARGE SCALE GENOMIC DNA]</scope>
    <source>
        <strain evidence="11 12">MPI-CAGE-CH-0241</strain>
    </source>
</reference>
<gene>
    <name evidence="11" type="ORF">B0T10DRAFT_516560</name>
</gene>
<feature type="domain" description="DUF3645" evidence="9">
    <location>
        <begin position="2435"/>
        <end position="2467"/>
    </location>
</feature>
<sequence>MVNTVPLVNKPPAFRHPVLSLTEALYNHLALPPQLPHQEDPNLLEIEDALLDRVLASARCMRDLPGNECFSAWDAVIRSIQAAKTISSNGNIDRLMLARDLESLGEKDFLVVHVRRQNCAMFIYQSKDSVLGPSVIFEAFEVSARNEDVLAAENALQRTFPGCAVAVPRSTFLEDGFISNLATFLEKASRESIKEFSAHTYKAGATIFEYRNTPEPSLVTSMLMALLQENGRRIAPTVLEKMVRDDVCWRNASNPWRRLPYWLVLRVAISRHLSLRLGGEIGRADYKFFIAGFLGDFLSKIQGSDMRIDRLDYLKKKISRRLVKLEADRAGSLSPEFVSRVEYLFHNLEPTLKQNVENASAYIEAAWAHQKLRMTKLIPQVPRQATPDDLRLDLRLSYQYLQDILSGYARPKRRDIDGGNTISVAQAAKEYLNSFAKAHYRVIDMEKACSTFCDESSASEASESRTIIGLASKNILSYMGHASQLYEQNPHLLSAMIINIMELWVTMDREACVLYPLLREFHPVFRPDMLDVLLTSHFGEMQRVQRIQVYLQERTSACERSALDIFADPVRGAFGHRFYEESTESSKLKQRHDSIEEWAEGARLEKEKEWKAKSAEYETLSKNIDRSKCVYLVDEDNPLGRGFHDPNCSRCFMMRQLSKIWIKGYEHPLPSDQVIAKAVIFELSCPTAFATYRDTTWRVISKLALPPAENIGSPKCTVRNYDQLFRFSNEIELSCTLASTTKPFLRTHFSRLEFPVEWESGRDGVCRPNGLRLYFFDKETQAWPSRRGFQPCFLPLVRLEIPQSSPFSKLLQDPAMTESVYGPSSYEIVATTARCPPGINVHEYLAFQTMASGKTRRWLAILTELGSANLNFSNEATMILLGHLTAQCGPQEKSHDPLRVIHTTFRDEAFCQKLIQQLNHRLDTLSANWRETHLMETVISLTLRVVDFARAAKLDSVFEVAVSLLDRARQISVRWFTLLRAETFKVTDAETAQRFQQYTLWAGLLCKQTFALYDHFPMVLHDDALKAFIQSSVMVHDSLVVKLPSLPKILRHAVIRDLRLSYSLCKMFSNAIVRRPDVFRSSLKELWPEAEGSARKFSHVADENFGWISCRASADEESNEQTVLYNCVEGVLLVDGRPMGKLPSDPKKSFMLNELFGEQVLLTYPSDRPGMQHTLCVKPKGFQVHVGVIAQKEMVIRAFRYPYSLQLIPRDAFRRGDDSDLPGPLIDGCFHWLNLRTGEVLISKQPWPSHPFKGYKLDLHRRSCTLLKYPNNIRTVDSVVNPYSPLYNRVTRILDSFEYRRYVMVVQPGGHRHLQVELPRLQILFHVNAKLMLQSPQLQVEIDPDQDAGTWYGLRSKLVCKSISNSMHQFILVPLGEPVVRSDGCHVEARINPNGSYGKFIVNKTLGRVDCASEPVLVYTKALLHAITSFILPDRLTGHTGLEEATKWLQSGMSQPWSPLGPAALPILQKIARLTPRREYYPPDLRVMRTDYWIDSIPERLQSSEYQPIVERIIQTSQDLAVFSAVGKDVEERSQLPLTGEAHLHSRALLRHQALERFPGEANDRQSPTAPPYKSRDVPSHANIPHRNVLEMTNCIRKWPQSLDTTPKLARVLELENIIGGFGSAFDKASLNDMLRTNIVGSWGSLVAFAKAAKTKYELMFLLGLMAFRLDADLSLLRTLLAFAIFKELQDLSTPEWEEFHDFHPGQVPQLDSIFALIKPFGAPAPEDDRAALEEFASAKLRRKMQTERLKHENKVEKDCKDFANLLLKQWPCLEPSVEGLSQSLLVDVGSGLAAIRPEWRRLFMNMGLSNHIADVQEILNRRTSKIGYELPALVSFKDIFPTRLRGGEVPDLNRLLQKPFRTERRIAQGAKATQIVSMSRDNPQTHGTGRFAWPENSASTSGRHTSLMHRTMTRRVGTRPQPTANMELHAAVSQLGMISLKMKKSKSAVKQRYAVDFEKSLSAFRQLNPSVDASNAALYTRDRSIEGMSRKVEHVFANIRDAIDAASPNLTSRHIEWLKRGGLWPAITKGTVLGRLSSVQAQKLFGSGMRNALIELGINITQLQREIRLHDLVHKGNSGRYHEEESNQGHTGWDPTEHPDWLLLEIESNLMIRPVQIDVAFATISPESASNSVLQMNMGQGKTSCIIPMAAVALADRSRLVRIVVPKALLQQTAQLLQARLGGILGRQVRHVPFSRRTPTTEDSIKLYHRLHRDIMKSAGIMICQPEHHMSFMLSGRQRLLDTQISQAGPMIKVQDWLTRISRDILDESDYTLAVRTQLIYPSGSQMTVDGHPHRWLVTEAVLRLVDGHMFELALAFPQSINIIRRPGGGFPFIFFLRPDVEDELIRKVTTDVCRGAGGIPPMTAHAMPQADRVAIKDFITATRPRASSVKRVQNLYPDNPSIRQSVYLLRGLLVNRILMMTLKKRWNVEYGLHPKRDPIAVPFHAKGVPSEQSEWGHPDVAILFTCLVFYYDGVNPGQLKHCLDHILRSDDPSIEYDKWTKSTNNYPSSLRAWNSINVDDEFQLTEIWKVVRYNRVVVDYFLNNFVFPRHAKQFKVKLQSNGWDIPLFPLTEELQHSKKPANKPLTTGFSGTNDNRTMLPLNIKQQDLTSLMHTSAEVLTYLLCARNRRCVVPRELSGPKFTGRATESDLLHSLKERGIRVLIDAGAQILEMDNLTLAQEWLKIDGGALAALYFDAGNRIWVVSKQGKKTPLLASPFADDLRQCLVYLDEAHTRGTDLRLPPDARGALTLRLGQTKDHTVQAAMRLRQLGTTQSITFFIPPEVHQSIADLLRKSVYHDIDSGDVIEWLLNNTCESIEQLQPLYYSQGMDFCRRSQAALNHPKLLVDKNQREKYVATIKQEEQQTLQQLYDPKPKNCGMTSQSSTNPSLSEYIRELNTRRRAFQDTGKAVHGSALQEVEQEREVAFEVESVRQVKKPRQFAACSFPGLNKDLEMFAKTGRMPADAHYFTHVFSSLANTGLGRRFRVSGSVTESKLYVTAEFERTIKHSIENTTDDFLRPVNWVLWSPVAETAVVIIPEEAEALIPMLRGPQTSTHLLVYAAPITRKMLQFNDMNYYSIPSLPHGWAAPHWLRVELGIFSGRLYFEWEEYAHICQLLGIESQDPAAEEEVEMHLAMDGAADEEAAVDDQRMKAPTPEDNKFVEKPLTFMQEWLAVRRQGQDFSHSPMGFLSQGKPLQAEHLFFVHTEDQGRDEAVFAPVAHGNSDEGADGDDDYHGVDDMGANEEADSDAGDDHIVYDESEYASNGSG</sequence>
<evidence type="ECO:0000313" key="12">
    <source>
        <dbReference type="Proteomes" id="UP000777438"/>
    </source>
</evidence>
<dbReference type="InterPro" id="IPR027417">
    <property type="entry name" value="P-loop_NTPase"/>
</dbReference>
<dbReference type="PANTHER" id="PTHR13367:SF32">
    <property type="entry name" value="DUF6606 DOMAIN-CONTAINING PROTEIN"/>
    <property type="match status" value="1"/>
</dbReference>
<dbReference type="GO" id="GO:0006508">
    <property type="term" value="P:proteolysis"/>
    <property type="evidence" value="ECO:0007669"/>
    <property type="project" value="UniProtKB-KW"/>
</dbReference>
<proteinExistence type="predicted"/>
<dbReference type="Proteomes" id="UP000777438">
    <property type="component" value="Unassembled WGS sequence"/>
</dbReference>
<protein>
    <recommendedName>
        <fullName evidence="2">ubiquitinyl hydrolase 1</fullName>
        <ecNumber evidence="2">3.4.19.12</ecNumber>
    </recommendedName>
</protein>
<keyword evidence="6" id="KW-0788">Thiol protease</keyword>
<feature type="domain" description="DUF6606" evidence="10">
    <location>
        <begin position="25"/>
        <end position="298"/>
    </location>
</feature>
<keyword evidence="4" id="KW-0833">Ubl conjugation pathway</keyword>
<dbReference type="InterPro" id="IPR046541">
    <property type="entry name" value="DUF6606"/>
</dbReference>
<dbReference type="OrthoDB" id="3182339at2759"/>
<organism evidence="11 12">
    <name type="scientific">Thelonectria olida</name>
    <dbReference type="NCBI Taxonomy" id="1576542"/>
    <lineage>
        <taxon>Eukaryota</taxon>
        <taxon>Fungi</taxon>
        <taxon>Dikarya</taxon>
        <taxon>Ascomycota</taxon>
        <taxon>Pezizomycotina</taxon>
        <taxon>Sordariomycetes</taxon>
        <taxon>Hypocreomycetidae</taxon>
        <taxon>Hypocreales</taxon>
        <taxon>Nectriaceae</taxon>
        <taxon>Thelonectria</taxon>
    </lineage>
</organism>
<feature type="region of interest" description="Disordered" evidence="7">
    <location>
        <begin position="1558"/>
        <end position="1581"/>
    </location>
</feature>
<evidence type="ECO:0000259" key="9">
    <source>
        <dbReference type="Pfam" id="PF12359"/>
    </source>
</evidence>
<evidence type="ECO:0000256" key="3">
    <source>
        <dbReference type="ARBA" id="ARBA00022670"/>
    </source>
</evidence>
<evidence type="ECO:0000256" key="5">
    <source>
        <dbReference type="ARBA" id="ARBA00022801"/>
    </source>
</evidence>
<evidence type="ECO:0000256" key="2">
    <source>
        <dbReference type="ARBA" id="ARBA00012759"/>
    </source>
</evidence>
<dbReference type="Pfam" id="PF12359">
    <property type="entry name" value="DUF3645"/>
    <property type="match status" value="1"/>
</dbReference>
<evidence type="ECO:0000313" key="11">
    <source>
        <dbReference type="EMBL" id="KAH6886462.1"/>
    </source>
</evidence>
<evidence type="ECO:0000259" key="10">
    <source>
        <dbReference type="Pfam" id="PF20255"/>
    </source>
</evidence>
<dbReference type="Gene3D" id="3.40.50.300">
    <property type="entry name" value="P-loop containing nucleotide triphosphate hydrolases"/>
    <property type="match status" value="1"/>
</dbReference>
<feature type="domain" description="DUF3638" evidence="8">
    <location>
        <begin position="2091"/>
        <end position="2313"/>
    </location>
</feature>
<evidence type="ECO:0000256" key="4">
    <source>
        <dbReference type="ARBA" id="ARBA00022786"/>
    </source>
</evidence>
<evidence type="ECO:0000259" key="8">
    <source>
        <dbReference type="Pfam" id="PF12340"/>
    </source>
</evidence>
<dbReference type="Pfam" id="PF12340">
    <property type="entry name" value="DUF3638"/>
    <property type="match status" value="1"/>
</dbReference>
<dbReference type="InterPro" id="IPR022105">
    <property type="entry name" value="DUF3645"/>
</dbReference>
<evidence type="ECO:0000256" key="7">
    <source>
        <dbReference type="SAM" id="MobiDB-lite"/>
    </source>
</evidence>
<dbReference type="EMBL" id="JAGPYM010000016">
    <property type="protein sequence ID" value="KAH6886462.1"/>
    <property type="molecule type" value="Genomic_DNA"/>
</dbReference>
<keyword evidence="12" id="KW-1185">Reference proteome</keyword>
<feature type="region of interest" description="Disordered" evidence="7">
    <location>
        <begin position="3220"/>
        <end position="3268"/>
    </location>
</feature>
<keyword evidence="5" id="KW-0378">Hydrolase</keyword>
<dbReference type="EC" id="3.4.19.12" evidence="2"/>
<evidence type="ECO:0000256" key="6">
    <source>
        <dbReference type="ARBA" id="ARBA00022807"/>
    </source>
</evidence>
<dbReference type="SUPFAM" id="SSF52540">
    <property type="entry name" value="P-loop containing nucleoside triphosphate hydrolases"/>
    <property type="match status" value="1"/>
</dbReference>
<keyword evidence="3" id="KW-0645">Protease</keyword>
<comment type="catalytic activity">
    <reaction evidence="1">
        <text>Thiol-dependent hydrolysis of ester, thioester, amide, peptide and isopeptide bonds formed by the C-terminal Gly of ubiquitin (a 76-residue protein attached to proteins as an intracellular targeting signal).</text>
        <dbReference type="EC" id="3.4.19.12"/>
    </reaction>
</comment>
<dbReference type="Pfam" id="PF20255">
    <property type="entry name" value="DUF6606"/>
    <property type="match status" value="1"/>
</dbReference>
<feature type="region of interest" description="Disordered" evidence="7">
    <location>
        <begin position="1881"/>
        <end position="1906"/>
    </location>
</feature>
<dbReference type="GO" id="GO:0004843">
    <property type="term" value="F:cysteine-type deubiquitinase activity"/>
    <property type="evidence" value="ECO:0007669"/>
    <property type="project" value="UniProtKB-EC"/>
</dbReference>
<accession>A0A9P8W047</accession>
<evidence type="ECO:0000256" key="1">
    <source>
        <dbReference type="ARBA" id="ARBA00000707"/>
    </source>
</evidence>
<comment type="caution">
    <text evidence="11">The sequence shown here is derived from an EMBL/GenBank/DDBJ whole genome shotgun (WGS) entry which is preliminary data.</text>
</comment>
<name>A0A9P8W047_9HYPO</name>
<feature type="compositionally biased region" description="Acidic residues" evidence="7">
    <location>
        <begin position="3241"/>
        <end position="3250"/>
    </location>
</feature>
<dbReference type="InterPro" id="IPR051346">
    <property type="entry name" value="OTU_Deubiquitinase"/>
</dbReference>